<reference evidence="4 5" key="1">
    <citation type="submission" date="2019-10" db="EMBL/GenBank/DDBJ databases">
        <title>Alkaliphilus serpentinus sp. nov. and Alkaliphilus pronyensis sp. nov., two novel anaerobic alkaliphilic species isolated from the serpentinized-hosted hydrothermal field of the Prony Bay (New Caledonia).</title>
        <authorList>
            <person name="Postec A."/>
        </authorList>
    </citation>
    <scope>NUCLEOTIDE SEQUENCE [LARGE SCALE GENOMIC DNA]</scope>
    <source>
        <strain evidence="4 5">LacT</strain>
    </source>
</reference>
<dbReference type="InterPro" id="IPR036388">
    <property type="entry name" value="WH-like_DNA-bd_sf"/>
</dbReference>
<protein>
    <submittedName>
        <fullName evidence="4">Helix-turn-helix transcriptional regulator</fullName>
    </submittedName>
</protein>
<dbReference type="InterPro" id="IPR000644">
    <property type="entry name" value="CBS_dom"/>
</dbReference>
<dbReference type="InterPro" id="IPR036390">
    <property type="entry name" value="WH_DNA-bd_sf"/>
</dbReference>
<keyword evidence="2" id="KW-0129">CBS domain</keyword>
<gene>
    <name evidence="4" type="ORF">F8153_01490</name>
</gene>
<evidence type="ECO:0000256" key="2">
    <source>
        <dbReference type="PROSITE-ProRule" id="PRU00703"/>
    </source>
</evidence>
<dbReference type="AlphaFoldDB" id="A0A833HRH8"/>
<evidence type="ECO:0000256" key="1">
    <source>
        <dbReference type="ARBA" id="ARBA00022737"/>
    </source>
</evidence>
<feature type="domain" description="CBS" evidence="3">
    <location>
        <begin position="83"/>
        <end position="138"/>
    </location>
</feature>
<organism evidence="4 5">
    <name type="scientific">Alkaliphilus serpentinus</name>
    <dbReference type="NCBI Taxonomy" id="1482731"/>
    <lineage>
        <taxon>Bacteria</taxon>
        <taxon>Bacillati</taxon>
        <taxon>Bacillota</taxon>
        <taxon>Clostridia</taxon>
        <taxon>Peptostreptococcales</taxon>
        <taxon>Natronincolaceae</taxon>
        <taxon>Alkaliphilus</taxon>
    </lineage>
</organism>
<dbReference type="EMBL" id="WBZB01000004">
    <property type="protein sequence ID" value="KAB3533268.1"/>
    <property type="molecule type" value="Genomic_DNA"/>
</dbReference>
<evidence type="ECO:0000313" key="4">
    <source>
        <dbReference type="EMBL" id="KAB3533268.1"/>
    </source>
</evidence>
<dbReference type="InterPro" id="IPR046342">
    <property type="entry name" value="CBS_dom_sf"/>
</dbReference>
<dbReference type="PANTHER" id="PTHR48108:SF32">
    <property type="entry name" value="TRANSCRIPTIONAL REPRESSOR CCPN"/>
    <property type="match status" value="1"/>
</dbReference>
<dbReference type="PIRSF" id="PIRSF026546">
    <property type="entry name" value="UCP026546_CBS_YqzB"/>
    <property type="match status" value="1"/>
</dbReference>
<dbReference type="InterPro" id="IPR013196">
    <property type="entry name" value="HTH_11"/>
</dbReference>
<feature type="domain" description="CBS" evidence="3">
    <location>
        <begin position="147"/>
        <end position="214"/>
    </location>
</feature>
<dbReference type="Pfam" id="PF00571">
    <property type="entry name" value="CBS"/>
    <property type="match status" value="2"/>
</dbReference>
<dbReference type="InterPro" id="IPR016842">
    <property type="entry name" value="UCP026546_HTH-CBS"/>
</dbReference>
<keyword evidence="1" id="KW-0677">Repeat</keyword>
<dbReference type="SUPFAM" id="SSF46785">
    <property type="entry name" value="Winged helix' DNA-binding domain"/>
    <property type="match status" value="1"/>
</dbReference>
<keyword evidence="5" id="KW-1185">Reference proteome</keyword>
<dbReference type="SMART" id="SM00116">
    <property type="entry name" value="CBS"/>
    <property type="match status" value="2"/>
</dbReference>
<dbReference type="SUPFAM" id="SSF54631">
    <property type="entry name" value="CBS-domain pair"/>
    <property type="match status" value="1"/>
</dbReference>
<dbReference type="PANTHER" id="PTHR48108">
    <property type="entry name" value="CBS DOMAIN-CONTAINING PROTEIN CBSX2, CHLOROPLASTIC"/>
    <property type="match status" value="1"/>
</dbReference>
<dbReference type="CDD" id="cd04617">
    <property type="entry name" value="CBS_pair_CcpN"/>
    <property type="match status" value="1"/>
</dbReference>
<evidence type="ECO:0000313" key="5">
    <source>
        <dbReference type="Proteomes" id="UP000465601"/>
    </source>
</evidence>
<sequence>MILIELSARQQRIIEIVKEQEPITSEHIASILKVTRATLRPDLAILTMTGILDARPKVGYFFSGKPDVNLFTQEVKGVKVSDIMTHPVVVSEETSVYDAIVQLFLEDVGTIFVVSDGLLMGVVSRKDFLKSALGGSDINKVPVGMIMTRKPNIITVTGEEDALIAAEKIMHHEVDSLPVVEKTIDDGKEQLRVIGKISKSSLTRLLVDLCRGGL</sequence>
<comment type="caution">
    <text evidence="4">The sequence shown here is derived from an EMBL/GenBank/DDBJ whole genome shotgun (WGS) entry which is preliminary data.</text>
</comment>
<dbReference type="Gene3D" id="1.10.10.10">
    <property type="entry name" value="Winged helix-like DNA-binding domain superfamily/Winged helix DNA-binding domain"/>
    <property type="match status" value="1"/>
</dbReference>
<dbReference type="Pfam" id="PF08279">
    <property type="entry name" value="HTH_11"/>
    <property type="match status" value="1"/>
</dbReference>
<dbReference type="Proteomes" id="UP000465601">
    <property type="component" value="Unassembled WGS sequence"/>
</dbReference>
<dbReference type="RefSeq" id="WP_151864593.1">
    <property type="nucleotide sequence ID" value="NZ_WBZB01000004.1"/>
</dbReference>
<name>A0A833HRH8_9FIRM</name>
<accession>A0A833HRH8</accession>
<proteinExistence type="predicted"/>
<evidence type="ECO:0000259" key="3">
    <source>
        <dbReference type="PROSITE" id="PS51371"/>
    </source>
</evidence>
<dbReference type="InterPro" id="IPR051462">
    <property type="entry name" value="CBS_domain-containing"/>
</dbReference>
<dbReference type="Gene3D" id="3.10.580.10">
    <property type="entry name" value="CBS-domain"/>
    <property type="match status" value="1"/>
</dbReference>
<dbReference type="PROSITE" id="PS51371">
    <property type="entry name" value="CBS"/>
    <property type="match status" value="2"/>
</dbReference>
<dbReference type="OrthoDB" id="9793615at2"/>